<feature type="domain" description="Nucleotide-diphospho-sugar transferase" evidence="2">
    <location>
        <begin position="128"/>
        <end position="325"/>
    </location>
</feature>
<gene>
    <name evidence="3" type="ORF">ACMD2_05512</name>
</gene>
<organism evidence="3 4">
    <name type="scientific">Ananas comosus</name>
    <name type="common">Pineapple</name>
    <name type="synonym">Ananas ananas</name>
    <dbReference type="NCBI Taxonomy" id="4615"/>
    <lineage>
        <taxon>Eukaryota</taxon>
        <taxon>Viridiplantae</taxon>
        <taxon>Streptophyta</taxon>
        <taxon>Embryophyta</taxon>
        <taxon>Tracheophyta</taxon>
        <taxon>Spermatophyta</taxon>
        <taxon>Magnoliopsida</taxon>
        <taxon>Liliopsida</taxon>
        <taxon>Poales</taxon>
        <taxon>Bromeliaceae</taxon>
        <taxon>Bromelioideae</taxon>
        <taxon>Ananas</taxon>
    </lineage>
</organism>
<feature type="domain" description="Nucleotide-diphospho-sugar transferase" evidence="2">
    <location>
        <begin position="578"/>
        <end position="775"/>
    </location>
</feature>
<protein>
    <recommendedName>
        <fullName evidence="2">Nucleotide-diphospho-sugar transferase domain-containing protein</fullName>
    </recommendedName>
</protein>
<dbReference type="InterPro" id="IPR005069">
    <property type="entry name" value="Nucl-diP-sugar_transferase"/>
</dbReference>
<comment type="caution">
    <text evidence="3">The sequence shown here is derived from an EMBL/GenBank/DDBJ whole genome shotgun (WGS) entry which is preliminary data.</text>
</comment>
<feature type="transmembrane region" description="Helical" evidence="1">
    <location>
        <begin position="371"/>
        <end position="395"/>
    </location>
</feature>
<evidence type="ECO:0000259" key="2">
    <source>
        <dbReference type="Pfam" id="PF03407"/>
    </source>
</evidence>
<evidence type="ECO:0000313" key="4">
    <source>
        <dbReference type="Proteomes" id="UP000092600"/>
    </source>
</evidence>
<proteinExistence type="predicted"/>
<dbReference type="EMBL" id="LSRQ01000011">
    <property type="protein sequence ID" value="OAY86062.1"/>
    <property type="molecule type" value="Genomic_DNA"/>
</dbReference>
<reference evidence="3 4" key="1">
    <citation type="journal article" date="2016" name="DNA Res.">
        <title>The draft genome of MD-2 pineapple using hybrid error correction of long reads.</title>
        <authorList>
            <person name="Redwan R.M."/>
            <person name="Saidin A."/>
            <person name="Kumar S.V."/>
        </authorList>
    </citation>
    <scope>NUCLEOTIDE SEQUENCE [LARGE SCALE GENOMIC DNA]</scope>
    <source>
        <strain evidence="4">cv. MD2</strain>
        <tissue evidence="3">Leaf</tissue>
    </source>
</reference>
<name>A0A199W9C0_ANACO</name>
<feature type="transmembrane region" description="Helical" evidence="1">
    <location>
        <begin position="455"/>
        <end position="478"/>
    </location>
</feature>
<dbReference type="PANTHER" id="PTHR46038:SF13">
    <property type="entry name" value="GLYCOSYLTRANSFERASE"/>
    <property type="match status" value="1"/>
</dbReference>
<evidence type="ECO:0000256" key="1">
    <source>
        <dbReference type="SAM" id="Phobius"/>
    </source>
</evidence>
<dbReference type="InterPro" id="IPR044821">
    <property type="entry name" value="At1g28695/At4g15970-like"/>
</dbReference>
<evidence type="ECO:0000313" key="3">
    <source>
        <dbReference type="EMBL" id="OAY86062.1"/>
    </source>
</evidence>
<keyword evidence="1" id="KW-0812">Transmembrane</keyword>
<sequence>MGHDMSNLSPLVSFLLGVAMAIACVFFYMSVDPWKRSVEISSWSKSGNSDSNVDGVNEAMFTPNSEVDHAQLAPKEMPQTKDLASLLKSVAMDDNTVILTEINEAWATPNSLLDLFLESFRIGEHIEHLLDHLLIVAVDQKAFDRCNLVHSHCYLHKMGGNYSSEKVYMTKDYLEMMWNRNKFQQSILELGYNFLFTDVDIIWFRDPLRRIAITSHIAISSDFFFGDEDSLRNLPNGGFLYVKSCAKTVEFYKNWQLARERFPGKHEQYIFDKVKGEFAARFRVKIQFLDTAYCGGFCQLSRDLNKVCTMHANCCVGLQNKLYDLRNIMEDWKKYKASTVEEKRKGHFHWRVPVKKRMTMKINNANTVESLVAFTVGATLAGALVLAFSSANFGMVSLMEVLSRSNGTRMSSSELVSEAKIRNSTVVEVRAAPTAEFFDETSLVKKRTMMKINNMNYVETLVAFIVGAAATGALVVFFSSANFGEVSLMEVSSRSNGTRMSSSDQLVSEAKMTNSTIVVREAPSEEEKFENLRPLLNRAATDNRTVMLTFVNAATAAEDSLLDLFLESFRVGVNTECLLNHLIIVALDQKAFDRCQTIHPHCYFLEVAGENFTSEKFFGSKGFLKLVWIKIKFQQHIIELGYNCLSTDVDILWFRNPFRHITVYADLTVSSDVFFGDPDNLWNFPNTGLLYMKSTKKNAEALEYWYEARERFPSINEQNVFNKIKREFVYKFQLKIQYISTDFCGGFCNRGKDMNKICTMHANCCVGLRNKIHDLRNILADWKNFTSLPDEIKKTGQFTWRVPETLTTKRLI</sequence>
<keyword evidence="1" id="KW-0472">Membrane</keyword>
<keyword evidence="1" id="KW-1133">Transmembrane helix</keyword>
<dbReference type="AlphaFoldDB" id="A0A199W9C0"/>
<dbReference type="Pfam" id="PF03407">
    <property type="entry name" value="Nucleotid_trans"/>
    <property type="match status" value="2"/>
</dbReference>
<accession>A0A199W9C0</accession>
<dbReference type="PANTHER" id="PTHR46038">
    <property type="entry name" value="EXPRESSED PROTEIN-RELATED"/>
    <property type="match status" value="1"/>
</dbReference>
<feature type="transmembrane region" description="Helical" evidence="1">
    <location>
        <begin position="12"/>
        <end position="31"/>
    </location>
</feature>
<dbReference type="Proteomes" id="UP000092600">
    <property type="component" value="Unassembled WGS sequence"/>
</dbReference>